<organism evidence="2 3">
    <name type="scientific">Mytilus galloprovincialis</name>
    <name type="common">Mediterranean mussel</name>
    <dbReference type="NCBI Taxonomy" id="29158"/>
    <lineage>
        <taxon>Eukaryota</taxon>
        <taxon>Metazoa</taxon>
        <taxon>Spiralia</taxon>
        <taxon>Lophotrochozoa</taxon>
        <taxon>Mollusca</taxon>
        <taxon>Bivalvia</taxon>
        <taxon>Autobranchia</taxon>
        <taxon>Pteriomorphia</taxon>
        <taxon>Mytilida</taxon>
        <taxon>Mytiloidea</taxon>
        <taxon>Mytilidae</taxon>
        <taxon>Mytilinae</taxon>
        <taxon>Mytilus</taxon>
    </lineage>
</organism>
<sequence>MAEGSSTESLFPTSSRTNFVRLGLVAEKELPNLLREILLKKEPPDLLEDHLHKNNFLTRIFNEREWEIIKNASTNQYSDFDIPLMYKIIRNLKLVHAPAGEWHNKIPPVGCDTGVGDDVQRIRWIWNDIIYMYRENVNLTDAELQNYFSFLHDIARRLEHFLEKPKQLVQIFKTIQTCQIDQEMEQRCLSWLKDLNESEKALNTGDVHRDYTGINNLEEPADLNLAEEAR</sequence>
<feature type="domain" description="DZIP3-like HEPN" evidence="1">
    <location>
        <begin position="51"/>
        <end position="186"/>
    </location>
</feature>
<dbReference type="EMBL" id="UYJE01007256">
    <property type="protein sequence ID" value="VDI53084.1"/>
    <property type="molecule type" value="Genomic_DNA"/>
</dbReference>
<dbReference type="AlphaFoldDB" id="A0A8B6FT24"/>
<protein>
    <recommendedName>
        <fullName evidence="1">DZIP3-like HEPN domain-containing protein</fullName>
    </recommendedName>
</protein>
<reference evidence="2" key="1">
    <citation type="submission" date="2018-11" db="EMBL/GenBank/DDBJ databases">
        <authorList>
            <person name="Alioto T."/>
            <person name="Alioto T."/>
        </authorList>
    </citation>
    <scope>NUCLEOTIDE SEQUENCE</scope>
</reference>
<evidence type="ECO:0000259" key="1">
    <source>
        <dbReference type="Pfam" id="PF18738"/>
    </source>
</evidence>
<evidence type="ECO:0000313" key="2">
    <source>
        <dbReference type="EMBL" id="VDI53084.1"/>
    </source>
</evidence>
<gene>
    <name evidence="2" type="ORF">MGAL_10B080360</name>
</gene>
<keyword evidence="3" id="KW-1185">Reference proteome</keyword>
<evidence type="ECO:0000313" key="3">
    <source>
        <dbReference type="Proteomes" id="UP000596742"/>
    </source>
</evidence>
<dbReference type="Proteomes" id="UP000596742">
    <property type="component" value="Unassembled WGS sequence"/>
</dbReference>
<dbReference type="OrthoDB" id="6122620at2759"/>
<dbReference type="InterPro" id="IPR041249">
    <property type="entry name" value="HEPN_DZIP3"/>
</dbReference>
<proteinExistence type="predicted"/>
<accession>A0A8B6FT24</accession>
<name>A0A8B6FT24_MYTGA</name>
<dbReference type="Pfam" id="PF18738">
    <property type="entry name" value="HEPN_DZIP3"/>
    <property type="match status" value="1"/>
</dbReference>
<comment type="caution">
    <text evidence="2">The sequence shown here is derived from an EMBL/GenBank/DDBJ whole genome shotgun (WGS) entry which is preliminary data.</text>
</comment>